<dbReference type="GO" id="GO:0008270">
    <property type="term" value="F:zinc ion binding"/>
    <property type="evidence" value="ECO:0007669"/>
    <property type="project" value="UniProtKB-KW"/>
</dbReference>
<dbReference type="PROSITE" id="PS00463">
    <property type="entry name" value="ZN2_CY6_FUNGAL_1"/>
    <property type="match status" value="1"/>
</dbReference>
<keyword evidence="5" id="KW-0539">Nucleus</keyword>
<proteinExistence type="predicted"/>
<evidence type="ECO:0000256" key="5">
    <source>
        <dbReference type="ARBA" id="ARBA00023242"/>
    </source>
</evidence>
<dbReference type="GO" id="GO:0003677">
    <property type="term" value="F:DNA binding"/>
    <property type="evidence" value="ECO:0007669"/>
    <property type="project" value="InterPro"/>
</dbReference>
<dbReference type="PROSITE" id="PS50157">
    <property type="entry name" value="ZINC_FINGER_C2H2_2"/>
    <property type="match status" value="1"/>
</dbReference>
<dbReference type="Gene3D" id="4.10.240.10">
    <property type="entry name" value="Zn(2)-C6 fungal-type DNA-binding domain"/>
    <property type="match status" value="1"/>
</dbReference>
<keyword evidence="4" id="KW-0804">Transcription</keyword>
<dbReference type="PROSITE" id="PS50048">
    <property type="entry name" value="ZN2_CY6_FUNGAL_2"/>
    <property type="match status" value="1"/>
</dbReference>
<protein>
    <submittedName>
        <fullName evidence="10">Uncharacterized protein</fullName>
    </submittedName>
</protein>
<dbReference type="EMBL" id="JARIHO010000015">
    <property type="protein sequence ID" value="KAJ7350032.1"/>
    <property type="molecule type" value="Genomic_DNA"/>
</dbReference>
<dbReference type="SMART" id="SM00066">
    <property type="entry name" value="GAL4"/>
    <property type="match status" value="1"/>
</dbReference>
<keyword evidence="11" id="KW-1185">Reference proteome</keyword>
<dbReference type="Pfam" id="PF00172">
    <property type="entry name" value="Zn_clus"/>
    <property type="match status" value="1"/>
</dbReference>
<dbReference type="GO" id="GO:0000981">
    <property type="term" value="F:DNA-binding transcription factor activity, RNA polymerase II-specific"/>
    <property type="evidence" value="ECO:0007669"/>
    <property type="project" value="InterPro"/>
</dbReference>
<evidence type="ECO:0000313" key="11">
    <source>
        <dbReference type="Proteomes" id="UP001218218"/>
    </source>
</evidence>
<dbReference type="CDD" id="cd00067">
    <property type="entry name" value="GAL4"/>
    <property type="match status" value="1"/>
</dbReference>
<dbReference type="InterPro" id="IPR036236">
    <property type="entry name" value="Znf_C2H2_sf"/>
</dbReference>
<evidence type="ECO:0000256" key="2">
    <source>
        <dbReference type="ARBA" id="ARBA00022833"/>
    </source>
</evidence>
<evidence type="ECO:0000256" key="6">
    <source>
        <dbReference type="PROSITE-ProRule" id="PRU00042"/>
    </source>
</evidence>
<feature type="domain" description="C2H2-type" evidence="9">
    <location>
        <begin position="26"/>
        <end position="53"/>
    </location>
</feature>
<comment type="caution">
    <text evidence="10">The sequence shown here is derived from an EMBL/GenBank/DDBJ whole genome shotgun (WGS) entry which is preliminary data.</text>
</comment>
<feature type="domain" description="Zn(2)-C6 fungal-type" evidence="8">
    <location>
        <begin position="88"/>
        <end position="117"/>
    </location>
</feature>
<dbReference type="InterPro" id="IPR036864">
    <property type="entry name" value="Zn2-C6_fun-type_DNA-bd_sf"/>
</dbReference>
<feature type="compositionally biased region" description="Polar residues" evidence="7">
    <location>
        <begin position="183"/>
        <end position="197"/>
    </location>
</feature>
<keyword evidence="2" id="KW-0862">Zinc</keyword>
<dbReference type="AlphaFoldDB" id="A0AAD7A6L8"/>
<feature type="compositionally biased region" description="Low complexity" evidence="7">
    <location>
        <begin position="165"/>
        <end position="182"/>
    </location>
</feature>
<organism evidence="10 11">
    <name type="scientific">Mycena albidolilacea</name>
    <dbReference type="NCBI Taxonomy" id="1033008"/>
    <lineage>
        <taxon>Eukaryota</taxon>
        <taxon>Fungi</taxon>
        <taxon>Dikarya</taxon>
        <taxon>Basidiomycota</taxon>
        <taxon>Agaricomycotina</taxon>
        <taxon>Agaricomycetes</taxon>
        <taxon>Agaricomycetidae</taxon>
        <taxon>Agaricales</taxon>
        <taxon>Marasmiineae</taxon>
        <taxon>Mycenaceae</taxon>
        <taxon>Mycena</taxon>
    </lineage>
</organism>
<dbReference type="GO" id="GO:0006351">
    <property type="term" value="P:DNA-templated transcription"/>
    <property type="evidence" value="ECO:0007669"/>
    <property type="project" value="InterPro"/>
</dbReference>
<dbReference type="SUPFAM" id="SSF57701">
    <property type="entry name" value="Zn2/Cys6 DNA-binding domain"/>
    <property type="match status" value="1"/>
</dbReference>
<keyword evidence="1" id="KW-0479">Metal-binding</keyword>
<keyword evidence="6" id="KW-0863">Zinc-finger</keyword>
<gene>
    <name evidence="10" type="ORF">DFH08DRAFT_958961</name>
</gene>
<evidence type="ECO:0000259" key="8">
    <source>
        <dbReference type="PROSITE" id="PS50048"/>
    </source>
</evidence>
<keyword evidence="3" id="KW-0805">Transcription regulation</keyword>
<dbReference type="InterPro" id="IPR001138">
    <property type="entry name" value="Zn2Cys6_DnaBD"/>
</dbReference>
<accession>A0AAD7A6L8</accession>
<dbReference type="PROSITE" id="PS00028">
    <property type="entry name" value="ZINC_FINGER_C2H2_1"/>
    <property type="match status" value="1"/>
</dbReference>
<evidence type="ECO:0000313" key="10">
    <source>
        <dbReference type="EMBL" id="KAJ7350032.1"/>
    </source>
</evidence>
<dbReference type="Pfam" id="PF04082">
    <property type="entry name" value="Fungal_trans"/>
    <property type="match status" value="1"/>
</dbReference>
<dbReference type="PANTHER" id="PTHR47660:SF2">
    <property type="entry name" value="TRANSCRIPTION FACTOR WITH C2H2 AND ZN(2)-CYS(6) DNA BINDING DOMAIN (EUROFUNG)"/>
    <property type="match status" value="1"/>
</dbReference>
<dbReference type="InterPro" id="IPR013087">
    <property type="entry name" value="Znf_C2H2_type"/>
</dbReference>
<evidence type="ECO:0000259" key="9">
    <source>
        <dbReference type="PROSITE" id="PS50157"/>
    </source>
</evidence>
<evidence type="ECO:0000256" key="4">
    <source>
        <dbReference type="ARBA" id="ARBA00023163"/>
    </source>
</evidence>
<dbReference type="SUPFAM" id="SSF57667">
    <property type="entry name" value="beta-beta-alpha zinc fingers"/>
    <property type="match status" value="1"/>
</dbReference>
<dbReference type="InterPro" id="IPR007219">
    <property type="entry name" value="XnlR_reg_dom"/>
</dbReference>
<sequence length="657" mass="72263">MPSTTQDLLTRMRAHKGNVPTLPKSKYCTLCPATFTRTMHLNRHLRSHTNDRMYRCNLCQTSEFTRSDLLIRHKRTCGQCLNRFRKRSCESCAESKVKCNLEAPCARCTSRGRECVFKNNPKQLIDRVSKPAREYIGSICPTSGSPPPTSSRYPSPSPDEHSQATSRSSLSSNPSPPTLSESGVSSTDHSSTCSQDLPTFDEPTDFSIEIAAYGDVIDSAAFECLRPALQADFDAVLNWSGFSTVAMNQEMDLFTCSIRVPPSPPPPVLPGENTLSTLISSTFTLQYVNAVDLHLLFGTSSSTFDIYLYLFFTRFLEQVPLIHVPTWKMADTSSILTRIFCACGALFINTPEAVAFVETTLLSVTAEIIQEVNALSTVCVKATPEDGAFNDTGGPAADVPHFHDHLILGLVLLQTIDLIRPGTDGFVPPNSQHHRLLVTMIQQTRLIERVASWKPPDHAGTIALQSLWTKWAEAVLLTYFHDGCYCTSSASRSALLPTALDIPLPCDDTLWRASSALEGYAVMHTPSPYGVGFARVNGVRMQDALTVLATPCDLNDSAVPLTLTSFGLFILIHTIPRNVGTGTDFTFRTQGMLDNWLKIWLGSSEAALENVGQTPPFVCNSMPFYWLAQLSLWENSSSGPAFIDPGQFDPLPQLATR</sequence>
<evidence type="ECO:0000256" key="7">
    <source>
        <dbReference type="SAM" id="MobiDB-lite"/>
    </source>
</evidence>
<evidence type="ECO:0000256" key="1">
    <source>
        <dbReference type="ARBA" id="ARBA00022723"/>
    </source>
</evidence>
<reference evidence="10" key="1">
    <citation type="submission" date="2023-03" db="EMBL/GenBank/DDBJ databases">
        <title>Massive genome expansion in bonnet fungi (Mycena s.s.) driven by repeated elements and novel gene families across ecological guilds.</title>
        <authorList>
            <consortium name="Lawrence Berkeley National Laboratory"/>
            <person name="Harder C.B."/>
            <person name="Miyauchi S."/>
            <person name="Viragh M."/>
            <person name="Kuo A."/>
            <person name="Thoen E."/>
            <person name="Andreopoulos B."/>
            <person name="Lu D."/>
            <person name="Skrede I."/>
            <person name="Drula E."/>
            <person name="Henrissat B."/>
            <person name="Morin E."/>
            <person name="Kohler A."/>
            <person name="Barry K."/>
            <person name="LaButti K."/>
            <person name="Morin E."/>
            <person name="Salamov A."/>
            <person name="Lipzen A."/>
            <person name="Mereny Z."/>
            <person name="Hegedus B."/>
            <person name="Baldrian P."/>
            <person name="Stursova M."/>
            <person name="Weitz H."/>
            <person name="Taylor A."/>
            <person name="Grigoriev I.V."/>
            <person name="Nagy L.G."/>
            <person name="Martin F."/>
            <person name="Kauserud H."/>
        </authorList>
    </citation>
    <scope>NUCLEOTIDE SEQUENCE</scope>
    <source>
        <strain evidence="10">CBHHK002</strain>
    </source>
</reference>
<name>A0AAD7A6L8_9AGAR</name>
<evidence type="ECO:0000256" key="3">
    <source>
        <dbReference type="ARBA" id="ARBA00023015"/>
    </source>
</evidence>
<dbReference type="Gene3D" id="3.30.160.60">
    <property type="entry name" value="Classic Zinc Finger"/>
    <property type="match status" value="1"/>
</dbReference>
<dbReference type="PANTHER" id="PTHR47660">
    <property type="entry name" value="TRANSCRIPTION FACTOR WITH C2H2 AND ZN(2)-CYS(6) DNA BINDING DOMAIN (EUROFUNG)-RELATED-RELATED"/>
    <property type="match status" value="1"/>
</dbReference>
<feature type="region of interest" description="Disordered" evidence="7">
    <location>
        <begin position="136"/>
        <end position="198"/>
    </location>
</feature>
<dbReference type="Proteomes" id="UP001218218">
    <property type="component" value="Unassembled WGS sequence"/>
</dbReference>